<sequence length="104" mass="11215">MNKIKKDDTVIVISGRDKGKTGKVLQILEDGRALVNDINLVKKHTKANPMAGVTGGILSKEAPIQLSNVAILNPKTNKADKVRIEGEGKDKHRVFKSDGSKVDA</sequence>
<dbReference type="InterPro" id="IPR057264">
    <property type="entry name" value="Ribosomal_uL24_C"/>
</dbReference>
<protein>
    <recommendedName>
        <fullName evidence="4 5">Large ribosomal subunit protein uL24</fullName>
    </recommendedName>
</protein>
<dbReference type="CDD" id="cd06089">
    <property type="entry name" value="KOW_RPL26"/>
    <property type="match status" value="1"/>
</dbReference>
<evidence type="ECO:0000256" key="1">
    <source>
        <dbReference type="ARBA" id="ARBA00010618"/>
    </source>
</evidence>
<name>A0A395JJ80_9GAMM</name>
<dbReference type="EMBL" id="QNRT01000003">
    <property type="protein sequence ID" value="RBP49819.1"/>
    <property type="molecule type" value="Genomic_DNA"/>
</dbReference>
<organism evidence="9 10">
    <name type="scientific">Arenicella xantha</name>
    <dbReference type="NCBI Taxonomy" id="644221"/>
    <lineage>
        <taxon>Bacteria</taxon>
        <taxon>Pseudomonadati</taxon>
        <taxon>Pseudomonadota</taxon>
        <taxon>Gammaproteobacteria</taxon>
        <taxon>Arenicellales</taxon>
        <taxon>Arenicellaceae</taxon>
        <taxon>Arenicella</taxon>
    </lineage>
</organism>
<dbReference type="HAMAP" id="MF_01326_B">
    <property type="entry name" value="Ribosomal_uL24_B"/>
    <property type="match status" value="1"/>
</dbReference>
<evidence type="ECO:0000256" key="7">
    <source>
        <dbReference type="SAM" id="MobiDB-lite"/>
    </source>
</evidence>
<dbReference type="AlphaFoldDB" id="A0A395JJ80"/>
<keyword evidence="5" id="KW-0694">RNA-binding</keyword>
<dbReference type="InterPro" id="IPR041988">
    <property type="entry name" value="Ribosomal_uL24_KOW"/>
</dbReference>
<keyword evidence="3 5" id="KW-0687">Ribonucleoprotein</keyword>
<evidence type="ECO:0000259" key="8">
    <source>
        <dbReference type="SMART" id="SM00739"/>
    </source>
</evidence>
<evidence type="ECO:0000256" key="6">
    <source>
        <dbReference type="RuleBase" id="RU003477"/>
    </source>
</evidence>
<dbReference type="PROSITE" id="PS01108">
    <property type="entry name" value="RIBOSOMAL_L24"/>
    <property type="match status" value="1"/>
</dbReference>
<accession>A0A395JJ80</accession>
<dbReference type="GO" id="GO:0006412">
    <property type="term" value="P:translation"/>
    <property type="evidence" value="ECO:0007669"/>
    <property type="project" value="UniProtKB-UniRule"/>
</dbReference>
<feature type="domain" description="KOW" evidence="8">
    <location>
        <begin position="3"/>
        <end position="30"/>
    </location>
</feature>
<dbReference type="GO" id="GO:1990904">
    <property type="term" value="C:ribonucleoprotein complex"/>
    <property type="evidence" value="ECO:0007669"/>
    <property type="project" value="UniProtKB-KW"/>
</dbReference>
<dbReference type="FunCoup" id="A0A395JJ80">
    <property type="interactions" value="637"/>
</dbReference>
<evidence type="ECO:0000256" key="5">
    <source>
        <dbReference type="HAMAP-Rule" id="MF_01326"/>
    </source>
</evidence>
<gene>
    <name evidence="5" type="primary">rplX</name>
    <name evidence="9" type="ORF">DFR28_103249</name>
</gene>
<dbReference type="PANTHER" id="PTHR12903">
    <property type="entry name" value="MITOCHONDRIAL RIBOSOMAL PROTEIN L24"/>
    <property type="match status" value="1"/>
</dbReference>
<dbReference type="NCBIfam" id="TIGR01079">
    <property type="entry name" value="rplX_bact"/>
    <property type="match status" value="1"/>
</dbReference>
<evidence type="ECO:0000313" key="9">
    <source>
        <dbReference type="EMBL" id="RBP49819.1"/>
    </source>
</evidence>
<keyword evidence="5" id="KW-0699">rRNA-binding</keyword>
<dbReference type="Proteomes" id="UP000253083">
    <property type="component" value="Unassembled WGS sequence"/>
</dbReference>
<evidence type="ECO:0000256" key="3">
    <source>
        <dbReference type="ARBA" id="ARBA00023274"/>
    </source>
</evidence>
<evidence type="ECO:0000256" key="4">
    <source>
        <dbReference type="ARBA" id="ARBA00035206"/>
    </source>
</evidence>
<evidence type="ECO:0000256" key="2">
    <source>
        <dbReference type="ARBA" id="ARBA00022980"/>
    </source>
</evidence>
<dbReference type="Pfam" id="PF17136">
    <property type="entry name" value="ribosomal_L24"/>
    <property type="match status" value="1"/>
</dbReference>
<feature type="region of interest" description="Disordered" evidence="7">
    <location>
        <begin position="84"/>
        <end position="104"/>
    </location>
</feature>
<dbReference type="InterPro" id="IPR005824">
    <property type="entry name" value="KOW"/>
</dbReference>
<dbReference type="GO" id="GO:0005840">
    <property type="term" value="C:ribosome"/>
    <property type="evidence" value="ECO:0007669"/>
    <property type="project" value="UniProtKB-KW"/>
</dbReference>
<reference evidence="9 10" key="1">
    <citation type="submission" date="2018-06" db="EMBL/GenBank/DDBJ databases">
        <title>Genomic Encyclopedia of Type Strains, Phase IV (KMG-IV): sequencing the most valuable type-strain genomes for metagenomic binning, comparative biology and taxonomic classification.</title>
        <authorList>
            <person name="Goeker M."/>
        </authorList>
    </citation>
    <scope>NUCLEOTIDE SEQUENCE [LARGE SCALE GENOMIC DNA]</scope>
    <source>
        <strain evidence="9 10">DSM 24032</strain>
    </source>
</reference>
<dbReference type="Pfam" id="PF00467">
    <property type="entry name" value="KOW"/>
    <property type="match status" value="1"/>
</dbReference>
<dbReference type="InterPro" id="IPR005825">
    <property type="entry name" value="Ribosomal_uL24_CS"/>
</dbReference>
<dbReference type="Gene3D" id="2.30.30.30">
    <property type="match status" value="1"/>
</dbReference>
<comment type="function">
    <text evidence="5">One of two assembly initiator proteins, it binds directly to the 5'-end of the 23S rRNA, where it nucleates assembly of the 50S subunit.</text>
</comment>
<dbReference type="InterPro" id="IPR008991">
    <property type="entry name" value="Translation_prot_SH3-like_sf"/>
</dbReference>
<comment type="subunit">
    <text evidence="5">Part of the 50S ribosomal subunit.</text>
</comment>
<keyword evidence="2 5" id="KW-0689">Ribosomal protein</keyword>
<dbReference type="InterPro" id="IPR003256">
    <property type="entry name" value="Ribosomal_uL24"/>
</dbReference>
<keyword evidence="10" id="KW-1185">Reference proteome</keyword>
<dbReference type="GO" id="GO:0003735">
    <property type="term" value="F:structural constituent of ribosome"/>
    <property type="evidence" value="ECO:0007669"/>
    <property type="project" value="InterPro"/>
</dbReference>
<dbReference type="OrthoDB" id="9807419at2"/>
<dbReference type="GO" id="GO:0019843">
    <property type="term" value="F:rRNA binding"/>
    <property type="evidence" value="ECO:0007669"/>
    <property type="project" value="UniProtKB-UniRule"/>
</dbReference>
<dbReference type="InParanoid" id="A0A395JJ80"/>
<evidence type="ECO:0000313" key="10">
    <source>
        <dbReference type="Proteomes" id="UP000253083"/>
    </source>
</evidence>
<dbReference type="InterPro" id="IPR014722">
    <property type="entry name" value="Rib_uL2_dom2"/>
</dbReference>
<comment type="similarity">
    <text evidence="1 5 6">Belongs to the universal ribosomal protein uL24 family.</text>
</comment>
<dbReference type="RefSeq" id="WP_113954814.1">
    <property type="nucleotide sequence ID" value="NZ_QNRT01000003.1"/>
</dbReference>
<dbReference type="SUPFAM" id="SSF50104">
    <property type="entry name" value="Translation proteins SH3-like domain"/>
    <property type="match status" value="1"/>
</dbReference>
<dbReference type="SMART" id="SM00739">
    <property type="entry name" value="KOW"/>
    <property type="match status" value="1"/>
</dbReference>
<comment type="caution">
    <text evidence="9">The sequence shown here is derived from an EMBL/GenBank/DDBJ whole genome shotgun (WGS) entry which is preliminary data.</text>
</comment>
<proteinExistence type="inferred from homology"/>
<comment type="function">
    <text evidence="5">One of the proteins that surrounds the polypeptide exit tunnel on the outside of the subunit.</text>
</comment>